<feature type="domain" description="Dihydroxy-acid/6-phosphogluconate dehydratase C-terminal" evidence="6">
    <location>
        <begin position="3"/>
        <end position="133"/>
    </location>
</feature>
<dbReference type="SUPFAM" id="SSF52016">
    <property type="entry name" value="LeuD/IlvD-like"/>
    <property type="match status" value="1"/>
</dbReference>
<dbReference type="InterPro" id="IPR042096">
    <property type="entry name" value="Dihydro-acid_dehy_C"/>
</dbReference>
<keyword evidence="3" id="KW-0408">Iron</keyword>
<evidence type="ECO:0000313" key="7">
    <source>
        <dbReference type="EMBL" id="MPM15659.1"/>
    </source>
</evidence>
<dbReference type="GO" id="GO:0046872">
    <property type="term" value="F:metal ion binding"/>
    <property type="evidence" value="ECO:0007669"/>
    <property type="project" value="UniProtKB-KW"/>
</dbReference>
<dbReference type="Gene3D" id="3.50.30.80">
    <property type="entry name" value="IlvD/EDD C-terminal domain-like"/>
    <property type="match status" value="1"/>
</dbReference>
<accession>A0A644XHU2</accession>
<dbReference type="InterPro" id="IPR056740">
    <property type="entry name" value="ILV_EDD_C"/>
</dbReference>
<comment type="caution">
    <text evidence="7">The sequence shown here is derived from an EMBL/GenBank/DDBJ whole genome shotgun (WGS) entry which is preliminary data.</text>
</comment>
<organism evidence="7">
    <name type="scientific">bioreactor metagenome</name>
    <dbReference type="NCBI Taxonomy" id="1076179"/>
    <lineage>
        <taxon>unclassified sequences</taxon>
        <taxon>metagenomes</taxon>
        <taxon>ecological metagenomes</taxon>
    </lineage>
</organism>
<evidence type="ECO:0000256" key="1">
    <source>
        <dbReference type="ARBA" id="ARBA00006486"/>
    </source>
</evidence>
<dbReference type="EC" id="4.2.1.9" evidence="7"/>
<dbReference type="GO" id="GO:0005829">
    <property type="term" value="C:cytosol"/>
    <property type="evidence" value="ECO:0007669"/>
    <property type="project" value="TreeGrafter"/>
</dbReference>
<dbReference type="GO" id="GO:0004160">
    <property type="term" value="F:dihydroxy-acid dehydratase activity"/>
    <property type="evidence" value="ECO:0007669"/>
    <property type="project" value="UniProtKB-EC"/>
</dbReference>
<evidence type="ECO:0000256" key="4">
    <source>
        <dbReference type="ARBA" id="ARBA00023014"/>
    </source>
</evidence>
<dbReference type="FunFam" id="3.50.30.80:FF:000001">
    <property type="entry name" value="Dihydroxy-acid dehydratase"/>
    <property type="match status" value="1"/>
</dbReference>
<keyword evidence="2" id="KW-0479">Metal-binding</keyword>
<evidence type="ECO:0000256" key="3">
    <source>
        <dbReference type="ARBA" id="ARBA00023004"/>
    </source>
</evidence>
<sequence length="143" mass="15433">MAGKVHDGHVVVIRYEGPKGGPGMREMYKAMKYLYGRGLAKTTALITDGRFSGTNNGCFVGHISPEAFEGGTIALVRDGDRIAIDVEERSLNVLVSDEELAARKAAWKAPAPKFTRGWLSLYCKLAGSGAEGAVMDMKKLENL</sequence>
<keyword evidence="4" id="KW-0411">Iron-sulfur</keyword>
<name>A0A644XHU2_9ZZZZ</name>
<dbReference type="EMBL" id="VSSQ01002479">
    <property type="protein sequence ID" value="MPM15659.1"/>
    <property type="molecule type" value="Genomic_DNA"/>
</dbReference>
<evidence type="ECO:0000259" key="6">
    <source>
        <dbReference type="Pfam" id="PF24877"/>
    </source>
</evidence>
<dbReference type="GO" id="GO:0051536">
    <property type="term" value="F:iron-sulfur cluster binding"/>
    <property type="evidence" value="ECO:0007669"/>
    <property type="project" value="UniProtKB-KW"/>
</dbReference>
<dbReference type="AlphaFoldDB" id="A0A644XHU2"/>
<reference evidence="7" key="1">
    <citation type="submission" date="2019-08" db="EMBL/GenBank/DDBJ databases">
        <authorList>
            <person name="Kucharzyk K."/>
            <person name="Murdoch R.W."/>
            <person name="Higgins S."/>
            <person name="Loffler F."/>
        </authorList>
    </citation>
    <scope>NUCLEOTIDE SEQUENCE</scope>
</reference>
<proteinExistence type="inferred from homology"/>
<evidence type="ECO:0000256" key="2">
    <source>
        <dbReference type="ARBA" id="ARBA00022723"/>
    </source>
</evidence>
<protein>
    <submittedName>
        <fullName evidence="7">Dihydroxy-acid dehydratase</fullName>
        <ecNumber evidence="7">4.2.1.9</ecNumber>
    </submittedName>
</protein>
<dbReference type="PANTHER" id="PTHR43661:SF3">
    <property type="entry name" value="D-XYLONATE DEHYDRATASE YAGF-RELATED"/>
    <property type="match status" value="1"/>
</dbReference>
<comment type="similarity">
    <text evidence="1">Belongs to the IlvD/Edd family.</text>
</comment>
<keyword evidence="5 7" id="KW-0456">Lyase</keyword>
<dbReference type="PANTHER" id="PTHR43661">
    <property type="entry name" value="D-XYLONATE DEHYDRATASE"/>
    <property type="match status" value="1"/>
</dbReference>
<evidence type="ECO:0000256" key="5">
    <source>
        <dbReference type="ARBA" id="ARBA00023239"/>
    </source>
</evidence>
<gene>
    <name evidence="7" type="primary">ilvD_23</name>
    <name evidence="7" type="ORF">SDC9_62030</name>
</gene>
<dbReference type="Pfam" id="PF24877">
    <property type="entry name" value="ILV_EDD_C"/>
    <property type="match status" value="1"/>
</dbReference>